<dbReference type="RefSeq" id="WP_000105990.1">
    <property type="nucleotide sequence ID" value="NZ_CAIZCK010000090.1"/>
</dbReference>
<protein>
    <recommendedName>
        <fullName evidence="1">RiboL-PSP-HEPN domain-containing protein</fullName>
    </recommendedName>
</protein>
<sequence length="180" mass="21002">MSTMEVIKTMSEIKDLVDNIDTFVPQGAPKNNYFRSDLSGLLVVSLAATYENCVKDIIIEHAENYHPAFGRYAEKQYERLNSRVNLNDLYGYAKKLGQHLKLQFNQELLKAERRITRNPAMDDNGTPRYNKFQIVKEYHRLLDSRHAFAHARQTSITIQEAYRMHRYARFVILAFSRALA</sequence>
<evidence type="ECO:0000313" key="2">
    <source>
        <dbReference type="EMBL" id="QCC70471.1"/>
    </source>
</evidence>
<dbReference type="InterPro" id="IPR041519">
    <property type="entry name" value="HEPN_RiboL-PSP"/>
</dbReference>
<dbReference type="AlphaFoldDB" id="A0A4D6IT72"/>
<dbReference type="Pfam" id="PF18735">
    <property type="entry name" value="HEPN_RiboL-PSP"/>
    <property type="match status" value="1"/>
</dbReference>
<feature type="domain" description="RiboL-PSP-HEPN" evidence="1">
    <location>
        <begin position="7"/>
        <end position="179"/>
    </location>
</feature>
<name>A0A4D6IT72_SALER</name>
<accession>A0A4D6IT72</accession>
<organism evidence="2">
    <name type="scientific">Salmonella enterica</name>
    <name type="common">Salmonella choleraesuis</name>
    <dbReference type="NCBI Taxonomy" id="28901"/>
    <lineage>
        <taxon>Bacteria</taxon>
        <taxon>Pseudomonadati</taxon>
        <taxon>Pseudomonadota</taxon>
        <taxon>Gammaproteobacteria</taxon>
        <taxon>Enterobacterales</taxon>
        <taxon>Enterobacteriaceae</taxon>
        <taxon>Salmonella</taxon>
    </lineage>
</organism>
<geneLocation type="plasmid" evidence="2">
    <name>pSE13-SA02717</name>
</geneLocation>
<keyword evidence="2" id="KW-0614">Plasmid</keyword>
<reference evidence="2" key="1">
    <citation type="submission" date="2019-01" db="EMBL/GenBank/DDBJ databases">
        <title>Characterization of mcr-5 harboring Salmonella enterica subsp. enterica serovar Typhimurium isolates from animal and food origin in Germany.</title>
        <authorList>
            <person name="Borowiak M."/>
            <person name="Hammerl J.A."/>
            <person name="Deneke C."/>
            <person name="Fischer J."/>
            <person name="Szabo I."/>
            <person name="Malorny B."/>
        </authorList>
    </citation>
    <scope>NUCLEOTIDE SEQUENCE</scope>
    <source>
        <strain evidence="2">13-SA02717</strain>
        <plasmid evidence="2">pSE13-SA02717</plasmid>
    </source>
</reference>
<dbReference type="EMBL" id="MK360096">
    <property type="protein sequence ID" value="QCC70471.1"/>
    <property type="molecule type" value="Genomic_DNA"/>
</dbReference>
<evidence type="ECO:0000259" key="1">
    <source>
        <dbReference type="Pfam" id="PF18735"/>
    </source>
</evidence>
<proteinExistence type="predicted"/>